<organism evidence="1 2">
    <name type="scientific">Neophaeococcomyces mojaviensis</name>
    <dbReference type="NCBI Taxonomy" id="3383035"/>
    <lineage>
        <taxon>Eukaryota</taxon>
        <taxon>Fungi</taxon>
        <taxon>Dikarya</taxon>
        <taxon>Ascomycota</taxon>
        <taxon>Pezizomycotina</taxon>
        <taxon>Eurotiomycetes</taxon>
        <taxon>Chaetothyriomycetidae</taxon>
        <taxon>Chaetothyriales</taxon>
        <taxon>Chaetothyriales incertae sedis</taxon>
        <taxon>Neophaeococcomyces</taxon>
    </lineage>
</organism>
<accession>A0ACC3A6A7</accession>
<gene>
    <name evidence="1" type="ORF">H2198_005225</name>
</gene>
<dbReference type="EMBL" id="JAPDRQ010000084">
    <property type="protein sequence ID" value="KAJ9656065.1"/>
    <property type="molecule type" value="Genomic_DNA"/>
</dbReference>
<keyword evidence="2" id="KW-1185">Reference proteome</keyword>
<reference evidence="1" key="1">
    <citation type="submission" date="2022-10" db="EMBL/GenBank/DDBJ databases">
        <title>Culturing micro-colonial fungi from biological soil crusts in the Mojave desert and describing Neophaeococcomyces mojavensis, and introducing the new genera and species Taxawa tesnikishii.</title>
        <authorList>
            <person name="Kurbessoian T."/>
            <person name="Stajich J.E."/>
        </authorList>
    </citation>
    <scope>NUCLEOTIDE SEQUENCE</scope>
    <source>
        <strain evidence="1">JES_112</strain>
    </source>
</reference>
<comment type="caution">
    <text evidence="1">The sequence shown here is derived from an EMBL/GenBank/DDBJ whole genome shotgun (WGS) entry which is preliminary data.</text>
</comment>
<name>A0ACC3A6A7_9EURO</name>
<evidence type="ECO:0000313" key="1">
    <source>
        <dbReference type="EMBL" id="KAJ9656065.1"/>
    </source>
</evidence>
<protein>
    <submittedName>
        <fullName evidence="1">Uncharacterized protein</fullName>
    </submittedName>
</protein>
<proteinExistence type="predicted"/>
<sequence length="356" mass="39162">MATAKGVVVVTGANGGLGSAIVEEITSKPKLSVFHGIYTVRDTTAAPTLTYALARGTSSHPHDVLSLDLTKLDNVRQVAEGINRPKIKPQQARVSAGQIPPIRALILNAGFIEFGRQSWTDDGLDLTFAANYLGHWLLTLLLLKSIDKKAGRIIVVGSQSHEWVPNDQRNARSKAFEEMKYKTFVNDEAGFDAIVKGTWSSAEEDPSFRSGFRRYGAAKLFLIMMVHELQRRMDQEATLKNICILGVDPGAMITGIQRLAPWVIRVLLFKVIYPIIVYINPNGPIRPPRRSASDVLEAAFGSGSGLLPKGMYFDGTRPMETSTESRDARKRNLVWKETAKYAHLKAGDTILGIDST</sequence>
<dbReference type="Proteomes" id="UP001172386">
    <property type="component" value="Unassembled WGS sequence"/>
</dbReference>
<evidence type="ECO:0000313" key="2">
    <source>
        <dbReference type="Proteomes" id="UP001172386"/>
    </source>
</evidence>